<dbReference type="InterPro" id="IPR011051">
    <property type="entry name" value="RmlC_Cupin_sf"/>
</dbReference>
<proteinExistence type="predicted"/>
<accession>A0ABV2TR48</accession>
<sequence>MLEKITDGEVLLAIIVRNDYDKPGISFFTPDDLSQQLAYMHHPAGKFIEPHVHNEVRREVRYTQEVLFIKRGRLRVDFYSEQQAYLHSRILHAGDVILLATGGHGFEALDDLQMIEVKQGPYSGDQDKTRFATPADQTLNILD</sequence>
<comment type="caution">
    <text evidence="1">The sequence shown here is derived from an EMBL/GenBank/DDBJ whole genome shotgun (WGS) entry which is preliminary data.</text>
</comment>
<dbReference type="RefSeq" id="WP_354601950.1">
    <property type="nucleotide sequence ID" value="NZ_JBEWZI010000017.1"/>
</dbReference>
<organism evidence="1 2">
    <name type="scientific">Uliginosibacterium flavum</name>
    <dbReference type="NCBI Taxonomy" id="1396831"/>
    <lineage>
        <taxon>Bacteria</taxon>
        <taxon>Pseudomonadati</taxon>
        <taxon>Pseudomonadota</taxon>
        <taxon>Betaproteobacteria</taxon>
        <taxon>Rhodocyclales</taxon>
        <taxon>Zoogloeaceae</taxon>
        <taxon>Uliginosibacterium</taxon>
    </lineage>
</organism>
<name>A0ABV2TR48_9RHOO</name>
<dbReference type="SUPFAM" id="SSF51182">
    <property type="entry name" value="RmlC-like cupins"/>
    <property type="match status" value="1"/>
</dbReference>
<dbReference type="EMBL" id="JBEWZI010000017">
    <property type="protein sequence ID" value="MET7015492.1"/>
    <property type="molecule type" value="Genomic_DNA"/>
</dbReference>
<evidence type="ECO:0000313" key="2">
    <source>
        <dbReference type="Proteomes" id="UP001549691"/>
    </source>
</evidence>
<protein>
    <submittedName>
        <fullName evidence="1">Uncharacterized protein</fullName>
    </submittedName>
</protein>
<gene>
    <name evidence="1" type="ORF">ABXR19_14990</name>
</gene>
<dbReference type="Proteomes" id="UP001549691">
    <property type="component" value="Unassembled WGS sequence"/>
</dbReference>
<reference evidence="1 2" key="1">
    <citation type="submission" date="2024-07" db="EMBL/GenBank/DDBJ databases">
        <title>Uliginosibacterium flavum JJ3220;KACC:17644.</title>
        <authorList>
            <person name="Kim M.K."/>
        </authorList>
    </citation>
    <scope>NUCLEOTIDE SEQUENCE [LARGE SCALE GENOMIC DNA]</scope>
    <source>
        <strain evidence="1 2">KACC:17644</strain>
    </source>
</reference>
<evidence type="ECO:0000313" key="1">
    <source>
        <dbReference type="EMBL" id="MET7015492.1"/>
    </source>
</evidence>
<keyword evidence="2" id="KW-1185">Reference proteome</keyword>